<dbReference type="STRING" id="1801.BRW64_20895"/>
<dbReference type="Pfam" id="PF05076">
    <property type="entry name" value="SUFU"/>
    <property type="match status" value="1"/>
</dbReference>
<evidence type="ECO:0000313" key="4">
    <source>
        <dbReference type="Proteomes" id="UP000191039"/>
    </source>
</evidence>
<dbReference type="OrthoDB" id="5191848at2"/>
<reference evidence="3 5" key="2">
    <citation type="submission" date="2017-10" db="EMBL/GenBank/DDBJ databases">
        <title>The new phylogeny of genus Mycobacterium.</title>
        <authorList>
            <person name="Tortoli E."/>
            <person name="Trovato A."/>
            <person name="Cirillo D.M."/>
        </authorList>
    </citation>
    <scope>NUCLEOTIDE SEQUENCE [LARGE SCALE GENOMIC DNA]</scope>
    <source>
        <strain evidence="3 5">IP141170001</strain>
    </source>
</reference>
<name>A0A1Q4H8Y9_9MYCO</name>
<dbReference type="InterPro" id="IPR020941">
    <property type="entry name" value="SUFU-like_domain"/>
</dbReference>
<dbReference type="EMBL" id="MIJD01000041">
    <property type="protein sequence ID" value="OPE55226.1"/>
    <property type="molecule type" value="Genomic_DNA"/>
</dbReference>
<comment type="caution">
    <text evidence="3">The sequence shown here is derived from an EMBL/GenBank/DDBJ whole genome shotgun (WGS) entry which is preliminary data.</text>
</comment>
<proteinExistence type="predicted"/>
<sequence>MVDVLAEVRHRLQEHFTAAGVVGDPAEASVTFLGAERISVLRFGPDADGVNHFVTLGCSRYPMVDPTNFVTDTQLGPRAELVVSLRPPSPTGLARSMAVLAAAPSVEGLVLEPDALVDLSAPLFSVDTPGGPRTAPFTAFLLGPSPVEDIVLPEPLSAVTVLQATPITPTEAAWVRLKGAEAMREAWRADGVDVFDAGRRASEPS</sequence>
<evidence type="ECO:0000313" key="5">
    <source>
        <dbReference type="Proteomes" id="UP000220340"/>
    </source>
</evidence>
<gene>
    <name evidence="2" type="ORF">BV510_06240</name>
    <name evidence="3" type="ORF">CRI78_12075</name>
</gene>
<organism evidence="3 5">
    <name type="scientific">Mycolicibacterium diernhoferi</name>
    <dbReference type="NCBI Taxonomy" id="1801"/>
    <lineage>
        <taxon>Bacteria</taxon>
        <taxon>Bacillati</taxon>
        <taxon>Actinomycetota</taxon>
        <taxon>Actinomycetes</taxon>
        <taxon>Mycobacteriales</taxon>
        <taxon>Mycobacteriaceae</taxon>
        <taxon>Mycolicibacterium</taxon>
    </lineage>
</organism>
<evidence type="ECO:0000313" key="2">
    <source>
        <dbReference type="EMBL" id="OPE55226.1"/>
    </source>
</evidence>
<reference evidence="2 4" key="1">
    <citation type="submission" date="2016-09" db="EMBL/GenBank/DDBJ databases">
        <title>genome sequences of unsequenced Mycobacteria.</title>
        <authorList>
            <person name="Greninger A.L."/>
            <person name="Jerome K.R."/>
            <person name="Mcnair B."/>
            <person name="Wallis C."/>
            <person name="Fang F."/>
        </authorList>
    </citation>
    <scope>NUCLEOTIDE SEQUENCE [LARGE SCALE GENOMIC DNA]</scope>
    <source>
        <strain evidence="2 4">BM1</strain>
    </source>
</reference>
<keyword evidence="5" id="KW-1185">Reference proteome</keyword>
<evidence type="ECO:0000313" key="3">
    <source>
        <dbReference type="EMBL" id="PEG54331.1"/>
    </source>
</evidence>
<dbReference type="Proteomes" id="UP000191039">
    <property type="component" value="Unassembled WGS sequence"/>
</dbReference>
<dbReference type="AlphaFoldDB" id="A0A1Q4H8Y9"/>
<accession>A0A1Q4H8Y9</accession>
<evidence type="ECO:0000259" key="1">
    <source>
        <dbReference type="Pfam" id="PF05076"/>
    </source>
</evidence>
<dbReference type="EMBL" id="PDCR01000013">
    <property type="protein sequence ID" value="PEG54331.1"/>
    <property type="molecule type" value="Genomic_DNA"/>
</dbReference>
<feature type="domain" description="Suppressor of fused-like" evidence="1">
    <location>
        <begin position="35"/>
        <end position="200"/>
    </location>
</feature>
<dbReference type="Proteomes" id="UP000220340">
    <property type="component" value="Unassembled WGS sequence"/>
</dbReference>
<protein>
    <submittedName>
        <fullName evidence="3">Suppressor of fused protein (SUFU)</fullName>
    </submittedName>
</protein>
<dbReference type="RefSeq" id="WP_073858367.1">
    <property type="nucleotide sequence ID" value="NZ_BAAATC010000001.1"/>
</dbReference>